<dbReference type="Gene3D" id="2.60.120.40">
    <property type="match status" value="1"/>
</dbReference>
<proteinExistence type="predicted"/>
<reference evidence="6" key="2">
    <citation type="submission" date="2020-11" db="EMBL/GenBank/DDBJ databases">
        <authorList>
            <person name="McCartney M.A."/>
            <person name="Auch B."/>
            <person name="Kono T."/>
            <person name="Mallez S."/>
            <person name="Becker A."/>
            <person name="Gohl D.M."/>
            <person name="Silverstein K.A.T."/>
            <person name="Koren S."/>
            <person name="Bechman K.B."/>
            <person name="Herman A."/>
            <person name="Abrahante J.E."/>
            <person name="Garbe J."/>
        </authorList>
    </citation>
    <scope>NUCLEOTIDE SEQUENCE</scope>
    <source>
        <strain evidence="6">Duluth1</strain>
        <tissue evidence="6">Whole animal</tissue>
    </source>
</reference>
<evidence type="ECO:0000313" key="7">
    <source>
        <dbReference type="Proteomes" id="UP000828390"/>
    </source>
</evidence>
<dbReference type="Proteomes" id="UP000828390">
    <property type="component" value="Unassembled WGS sequence"/>
</dbReference>
<dbReference type="InterPro" id="IPR001073">
    <property type="entry name" value="C1q_dom"/>
</dbReference>
<feature type="chain" id="PRO_5038932098" description="C1q domain-containing protein" evidence="4">
    <location>
        <begin position="19"/>
        <end position="321"/>
    </location>
</feature>
<dbReference type="Pfam" id="PF00386">
    <property type="entry name" value="C1q"/>
    <property type="match status" value="1"/>
</dbReference>
<dbReference type="InterPro" id="IPR008983">
    <property type="entry name" value="Tumour_necrosis_fac-like_dom"/>
</dbReference>
<keyword evidence="3 4" id="KW-0732">Signal</keyword>
<dbReference type="SUPFAM" id="SSF49842">
    <property type="entry name" value="TNF-like"/>
    <property type="match status" value="1"/>
</dbReference>
<protein>
    <recommendedName>
        <fullName evidence="5">C1q domain-containing protein</fullName>
    </recommendedName>
</protein>
<dbReference type="EMBL" id="JAIWYP010000001">
    <property type="protein sequence ID" value="KAH3888388.1"/>
    <property type="molecule type" value="Genomic_DNA"/>
</dbReference>
<keyword evidence="7" id="KW-1185">Reference proteome</keyword>
<dbReference type="PROSITE" id="PS50871">
    <property type="entry name" value="C1Q"/>
    <property type="match status" value="1"/>
</dbReference>
<dbReference type="OrthoDB" id="6154955at2759"/>
<feature type="domain" description="C1q" evidence="5">
    <location>
        <begin position="188"/>
        <end position="321"/>
    </location>
</feature>
<dbReference type="InterPro" id="IPR050822">
    <property type="entry name" value="Cerebellin_Synaptic_Org"/>
</dbReference>
<dbReference type="PANTHER" id="PTHR22923:SF116">
    <property type="entry name" value="C1Q DOMAIN-CONTAINING PROTEIN"/>
    <property type="match status" value="1"/>
</dbReference>
<dbReference type="PANTHER" id="PTHR22923">
    <property type="entry name" value="CEREBELLIN-RELATED"/>
    <property type="match status" value="1"/>
</dbReference>
<comment type="subcellular location">
    <subcellularLocation>
        <location evidence="1">Secreted</location>
    </subcellularLocation>
</comment>
<evidence type="ECO:0000313" key="6">
    <source>
        <dbReference type="EMBL" id="KAH3888388.1"/>
    </source>
</evidence>
<feature type="signal peptide" evidence="4">
    <location>
        <begin position="1"/>
        <end position="18"/>
    </location>
</feature>
<dbReference type="GO" id="GO:0005576">
    <property type="term" value="C:extracellular region"/>
    <property type="evidence" value="ECO:0007669"/>
    <property type="project" value="UniProtKB-SubCell"/>
</dbReference>
<evidence type="ECO:0000256" key="1">
    <source>
        <dbReference type="ARBA" id="ARBA00004613"/>
    </source>
</evidence>
<dbReference type="SMART" id="SM00110">
    <property type="entry name" value="C1Q"/>
    <property type="match status" value="1"/>
</dbReference>
<accession>A0A9D4S2T4</accession>
<name>A0A9D4S2T4_DREPO</name>
<reference evidence="6" key="1">
    <citation type="journal article" date="2019" name="bioRxiv">
        <title>The Genome of the Zebra Mussel, Dreissena polymorpha: A Resource for Invasive Species Research.</title>
        <authorList>
            <person name="McCartney M.A."/>
            <person name="Auch B."/>
            <person name="Kono T."/>
            <person name="Mallez S."/>
            <person name="Zhang Y."/>
            <person name="Obille A."/>
            <person name="Becker A."/>
            <person name="Abrahante J.E."/>
            <person name="Garbe J."/>
            <person name="Badalamenti J.P."/>
            <person name="Herman A."/>
            <person name="Mangelson H."/>
            <person name="Liachko I."/>
            <person name="Sullivan S."/>
            <person name="Sone E.D."/>
            <person name="Koren S."/>
            <person name="Silverstein K.A.T."/>
            <person name="Beckman K.B."/>
            <person name="Gohl D.M."/>
        </authorList>
    </citation>
    <scope>NUCLEOTIDE SEQUENCE</scope>
    <source>
        <strain evidence="6">Duluth1</strain>
        <tissue evidence="6">Whole animal</tissue>
    </source>
</reference>
<gene>
    <name evidence="6" type="ORF">DPMN_012421</name>
</gene>
<evidence type="ECO:0000256" key="2">
    <source>
        <dbReference type="ARBA" id="ARBA00022525"/>
    </source>
</evidence>
<organism evidence="6 7">
    <name type="scientific">Dreissena polymorpha</name>
    <name type="common">Zebra mussel</name>
    <name type="synonym">Mytilus polymorpha</name>
    <dbReference type="NCBI Taxonomy" id="45954"/>
    <lineage>
        <taxon>Eukaryota</taxon>
        <taxon>Metazoa</taxon>
        <taxon>Spiralia</taxon>
        <taxon>Lophotrochozoa</taxon>
        <taxon>Mollusca</taxon>
        <taxon>Bivalvia</taxon>
        <taxon>Autobranchia</taxon>
        <taxon>Heteroconchia</taxon>
        <taxon>Euheterodonta</taxon>
        <taxon>Imparidentia</taxon>
        <taxon>Neoheterodontei</taxon>
        <taxon>Myida</taxon>
        <taxon>Dreissenoidea</taxon>
        <taxon>Dreissenidae</taxon>
        <taxon>Dreissena</taxon>
    </lineage>
</organism>
<evidence type="ECO:0000259" key="5">
    <source>
        <dbReference type="PROSITE" id="PS50871"/>
    </source>
</evidence>
<dbReference type="PRINTS" id="PR00007">
    <property type="entry name" value="COMPLEMNTC1Q"/>
</dbReference>
<sequence length="321" mass="35696">MKALPALVLVILVNCFCAEEDFAFRLKALEHDFATKLQKDDLRIRNLEETVKRQETVLYDQWKNINQLNGRLETQDNIIKRLLYGHSDVQEDKDSKSIGTPDEIRDPEWSTSVVKDALLELDETIKGTSFLRNQPTILNHFAEEVNENSTNRANSISTKDDIHDTQVTKANDQEPHNVGSKYSRAIVSPVHAVAFTAIKYQDQDGIGINQKIIFEHVILNEGGGYNVNHGIFTAPVTGYYLISTSILHSPQSNPLKAVIMHNGALIAIAYGSPGVSDQGTQTVVLKVTAGEQVWIGNRDSSNVYVVGSSYSSFSGFLLHQL</sequence>
<dbReference type="AlphaFoldDB" id="A0A9D4S2T4"/>
<comment type="caution">
    <text evidence="6">The sequence shown here is derived from an EMBL/GenBank/DDBJ whole genome shotgun (WGS) entry which is preliminary data.</text>
</comment>
<evidence type="ECO:0000256" key="3">
    <source>
        <dbReference type="ARBA" id="ARBA00022729"/>
    </source>
</evidence>
<keyword evidence="2" id="KW-0964">Secreted</keyword>
<evidence type="ECO:0000256" key="4">
    <source>
        <dbReference type="SAM" id="SignalP"/>
    </source>
</evidence>